<dbReference type="EMBL" id="NHNI01000001">
    <property type="protein sequence ID" value="OZY87052.1"/>
    <property type="molecule type" value="Genomic_DNA"/>
</dbReference>
<evidence type="ECO:0000256" key="2">
    <source>
        <dbReference type="ARBA" id="ARBA00007928"/>
    </source>
</evidence>
<organism evidence="8 9">
    <name type="scientific">Cellvibrio mixtus</name>
    <dbReference type="NCBI Taxonomy" id="39650"/>
    <lineage>
        <taxon>Bacteria</taxon>
        <taxon>Pseudomonadati</taxon>
        <taxon>Pseudomonadota</taxon>
        <taxon>Gammaproteobacteria</taxon>
        <taxon>Cellvibrionales</taxon>
        <taxon>Cellvibrionaceae</taxon>
        <taxon>Cellvibrio</taxon>
    </lineage>
</organism>
<dbReference type="AlphaFoldDB" id="A0A266QB20"/>
<keyword evidence="9" id="KW-1185">Reference proteome</keyword>
<comment type="subcellular location">
    <subcellularLocation>
        <location evidence="1">Cell membrane</location>
        <topology evidence="1">Multi-pass membrane protein</topology>
    </subcellularLocation>
</comment>
<keyword evidence="6 7" id="KW-0472">Membrane</keyword>
<keyword evidence="3" id="KW-1003">Cell membrane</keyword>
<evidence type="ECO:0000256" key="4">
    <source>
        <dbReference type="ARBA" id="ARBA00022692"/>
    </source>
</evidence>
<feature type="transmembrane region" description="Helical" evidence="7">
    <location>
        <begin position="183"/>
        <end position="201"/>
    </location>
</feature>
<keyword evidence="4 7" id="KW-0812">Transmembrane</keyword>
<accession>A0A266QB20</accession>
<feature type="transmembrane region" description="Helical" evidence="7">
    <location>
        <begin position="70"/>
        <end position="88"/>
    </location>
</feature>
<evidence type="ECO:0000313" key="9">
    <source>
        <dbReference type="Proteomes" id="UP000216101"/>
    </source>
</evidence>
<dbReference type="PANTHER" id="PTHR30086">
    <property type="entry name" value="ARGININE EXPORTER PROTEIN ARGO"/>
    <property type="match status" value="1"/>
</dbReference>
<evidence type="ECO:0000256" key="5">
    <source>
        <dbReference type="ARBA" id="ARBA00022989"/>
    </source>
</evidence>
<name>A0A266QB20_9GAMM</name>
<dbReference type="PANTHER" id="PTHR30086:SF14">
    <property type="entry name" value="HOMOSERINE_HOMOSERINE LACTONE EFFLUX PROTEIN"/>
    <property type="match status" value="1"/>
</dbReference>
<dbReference type="RefSeq" id="WP_094984553.1">
    <property type="nucleotide sequence ID" value="NZ_NHNI01000001.1"/>
</dbReference>
<dbReference type="Pfam" id="PF01810">
    <property type="entry name" value="LysE"/>
    <property type="match status" value="1"/>
</dbReference>
<dbReference type="InterPro" id="IPR001123">
    <property type="entry name" value="LeuE-type"/>
</dbReference>
<feature type="transmembrane region" description="Helical" evidence="7">
    <location>
        <begin position="146"/>
        <end position="163"/>
    </location>
</feature>
<evidence type="ECO:0000256" key="6">
    <source>
        <dbReference type="ARBA" id="ARBA00023136"/>
    </source>
</evidence>
<evidence type="ECO:0000256" key="7">
    <source>
        <dbReference type="SAM" id="Phobius"/>
    </source>
</evidence>
<evidence type="ECO:0000256" key="3">
    <source>
        <dbReference type="ARBA" id="ARBA00022475"/>
    </source>
</evidence>
<reference evidence="9" key="1">
    <citation type="submission" date="2017-05" db="EMBL/GenBank/DDBJ databases">
        <authorList>
            <person name="Barney B.M."/>
        </authorList>
    </citation>
    <scope>NUCLEOTIDE SEQUENCE [LARGE SCALE GENOMIC DNA]</scope>
    <source>
        <strain evidence="9">PSBB022</strain>
    </source>
</reference>
<dbReference type="GO" id="GO:0005886">
    <property type="term" value="C:plasma membrane"/>
    <property type="evidence" value="ECO:0007669"/>
    <property type="project" value="UniProtKB-SubCell"/>
</dbReference>
<evidence type="ECO:0000313" key="8">
    <source>
        <dbReference type="EMBL" id="OZY87052.1"/>
    </source>
</evidence>
<keyword evidence="5 7" id="KW-1133">Transmembrane helix</keyword>
<feature type="transmembrane region" description="Helical" evidence="7">
    <location>
        <begin position="40"/>
        <end position="64"/>
    </location>
</feature>
<dbReference type="Proteomes" id="UP000216101">
    <property type="component" value="Unassembled WGS sequence"/>
</dbReference>
<protein>
    <submittedName>
        <fullName evidence="8">Homoserine lactone transporter</fullName>
    </submittedName>
</protein>
<dbReference type="GO" id="GO:0042970">
    <property type="term" value="F:homoserine transmembrane transporter activity"/>
    <property type="evidence" value="ECO:0007669"/>
    <property type="project" value="TreeGrafter"/>
</dbReference>
<feature type="transmembrane region" description="Helical" evidence="7">
    <location>
        <begin position="6"/>
        <end position="28"/>
    </location>
</feature>
<gene>
    <name evidence="8" type="ORF">CBP51_08715</name>
</gene>
<comment type="caution">
    <text evidence="8">The sequence shown here is derived from an EMBL/GenBank/DDBJ whole genome shotgun (WGS) entry which is preliminary data.</text>
</comment>
<evidence type="ECO:0000256" key="1">
    <source>
        <dbReference type="ARBA" id="ARBA00004651"/>
    </source>
</evidence>
<proteinExistence type="inferred from homology"/>
<dbReference type="PIRSF" id="PIRSF006324">
    <property type="entry name" value="LeuE"/>
    <property type="match status" value="1"/>
</dbReference>
<sequence length="204" mass="22685">MSLEQLWLFTSITLIVSASPGPVMLACMIDAGRYGIVKSFYTMAGASVGNLVLMLLSALGLGLLVEQAEWIFHAIKWIGAAYLIYLGVQLWRTPLQAMEVAARDIRSQHLFSKAFLVAVTNPKGLVYFGALFPQFIDIQQPMPPQFALLTVIFLVIDLIWMAIYALGGRSIMRWLRSPEHQRWFNWISGSVLIIAGVALALSKL</sequence>
<comment type="similarity">
    <text evidence="2">Belongs to the Rht family.</text>
</comment>